<name>A0AAN9LKV8_PHACN</name>
<dbReference type="Pfam" id="PF12576">
    <property type="entry name" value="DUF3754"/>
    <property type="match status" value="1"/>
</dbReference>
<dbReference type="PANTHER" id="PTHR33645">
    <property type="entry name" value="AMINOPEPTIDASE (DUF3754)"/>
    <property type="match status" value="1"/>
</dbReference>
<feature type="region of interest" description="Disordered" evidence="1">
    <location>
        <begin position="53"/>
        <end position="78"/>
    </location>
</feature>
<dbReference type="PANTHER" id="PTHR33645:SF2">
    <property type="entry name" value="FAMILY PROTEIN, PUTATIVE (DUF3754)-RELATED"/>
    <property type="match status" value="1"/>
</dbReference>
<organism evidence="2 3">
    <name type="scientific">Phaseolus coccineus</name>
    <name type="common">Scarlet runner bean</name>
    <name type="synonym">Phaseolus multiflorus</name>
    <dbReference type="NCBI Taxonomy" id="3886"/>
    <lineage>
        <taxon>Eukaryota</taxon>
        <taxon>Viridiplantae</taxon>
        <taxon>Streptophyta</taxon>
        <taxon>Embryophyta</taxon>
        <taxon>Tracheophyta</taxon>
        <taxon>Spermatophyta</taxon>
        <taxon>Magnoliopsida</taxon>
        <taxon>eudicotyledons</taxon>
        <taxon>Gunneridae</taxon>
        <taxon>Pentapetalae</taxon>
        <taxon>rosids</taxon>
        <taxon>fabids</taxon>
        <taxon>Fabales</taxon>
        <taxon>Fabaceae</taxon>
        <taxon>Papilionoideae</taxon>
        <taxon>50 kb inversion clade</taxon>
        <taxon>NPAAA clade</taxon>
        <taxon>indigoferoid/millettioid clade</taxon>
        <taxon>Phaseoleae</taxon>
        <taxon>Phaseolus</taxon>
    </lineage>
</organism>
<reference evidence="2 3" key="1">
    <citation type="submission" date="2024-01" db="EMBL/GenBank/DDBJ databases">
        <title>The genomes of 5 underutilized Papilionoideae crops provide insights into root nodulation and disease resistanc.</title>
        <authorList>
            <person name="Jiang F."/>
        </authorList>
    </citation>
    <scope>NUCLEOTIDE SEQUENCE [LARGE SCALE GENOMIC DNA]</scope>
    <source>
        <strain evidence="2">JINMINGXINNONG_FW02</strain>
        <tissue evidence="2">Leaves</tissue>
    </source>
</reference>
<comment type="caution">
    <text evidence="2">The sequence shown here is derived from an EMBL/GenBank/DDBJ whole genome shotgun (WGS) entry which is preliminary data.</text>
</comment>
<accession>A0AAN9LKV8</accession>
<keyword evidence="3" id="KW-1185">Reference proteome</keyword>
<protein>
    <submittedName>
        <fullName evidence="2">Uncharacterized protein</fullName>
    </submittedName>
</protein>
<dbReference type="InterPro" id="IPR022227">
    <property type="entry name" value="DUF3754"/>
</dbReference>
<dbReference type="EMBL" id="JAYMYR010000010">
    <property type="protein sequence ID" value="KAK7336039.1"/>
    <property type="molecule type" value="Genomic_DNA"/>
</dbReference>
<sequence length="722" mass="82819">MSYCWQSLGIVPISQPQSLFSYSQTHGVFARQRVPCSLLQEMSVVEPSSQYQYQQQNYHTNTSRNPSVGGDDFDGDEEEGISKIRVPRQKHIPVSKSQLVDAILSVMFNQPQDDAHHFRLLTSCLDSILHAEHKSILEEMRSDYQLINSLQTGTSLTQLVNNTKDSDMLTDDNDIISILEDANLYDYQQDQREKPVLPYPALDLTALLRSLDVAATKKDYDSGSRVTIATRFQHAFMKLLSDAQFEELSARDLMLTSALNTDYLLTLPIYVDWKRAYESNAIIFRRGYATEKQKGLLIVEKLDYLQSKILRRTFFVISKPLTKLGSWISELYKNANQRHEIQNWTERLRLWLKELSVFQKSLLYHDPASDEHIGINQVPNAELPIWLAAQRAVARYEGILSPVGPRERLLRRMLSWIGLIPPLQETRFEIHNDNNAPEPYLRPTFLSRISLNDIWRPATRKYCGNDPWKMLKTSISILFSQSVLQEPAFEELILLYTKEVGKTNANDTASVSSLQLKIYERIPIPDLPVIFPHKKLSFRIIDTVRLDVATILGLLAYFINYKFENVVSSPSAILLDVVAISALIIYGSRVVLGYKQTWDRYQLLVNKTLYEKTLASGFGSVHFLLDASEQQQYKEAVLAYAILLKEENGQVISRQTVGEKCERFLYEMFKVKVEMPIDNALNTLLRLGLATETCIDGRRELLAIPCLKAYEALKERWNILLS</sequence>
<evidence type="ECO:0000256" key="1">
    <source>
        <dbReference type="SAM" id="MobiDB-lite"/>
    </source>
</evidence>
<evidence type="ECO:0000313" key="3">
    <source>
        <dbReference type="Proteomes" id="UP001374584"/>
    </source>
</evidence>
<feature type="compositionally biased region" description="Polar residues" evidence="1">
    <location>
        <begin position="57"/>
        <end position="66"/>
    </location>
</feature>
<proteinExistence type="predicted"/>
<dbReference type="Proteomes" id="UP001374584">
    <property type="component" value="Unassembled WGS sequence"/>
</dbReference>
<gene>
    <name evidence="2" type="ORF">VNO80_28254</name>
</gene>
<evidence type="ECO:0000313" key="2">
    <source>
        <dbReference type="EMBL" id="KAK7336039.1"/>
    </source>
</evidence>
<dbReference type="AlphaFoldDB" id="A0AAN9LKV8"/>